<dbReference type="SUPFAM" id="SSF53383">
    <property type="entry name" value="PLP-dependent transferases"/>
    <property type="match status" value="1"/>
</dbReference>
<evidence type="ECO:0000313" key="9">
    <source>
        <dbReference type="Proteomes" id="UP000298324"/>
    </source>
</evidence>
<dbReference type="InterPro" id="IPR015421">
    <property type="entry name" value="PyrdxlP-dep_Trfase_major"/>
</dbReference>
<dbReference type="InterPro" id="IPR016454">
    <property type="entry name" value="Cysteine_dSase"/>
</dbReference>
<organism evidence="8 9">
    <name type="scientific">Pelotomaculum schinkii</name>
    <dbReference type="NCBI Taxonomy" id="78350"/>
    <lineage>
        <taxon>Bacteria</taxon>
        <taxon>Bacillati</taxon>
        <taxon>Bacillota</taxon>
        <taxon>Clostridia</taxon>
        <taxon>Eubacteriales</taxon>
        <taxon>Desulfotomaculaceae</taxon>
        <taxon>Pelotomaculum</taxon>
    </lineage>
</organism>
<dbReference type="InterPro" id="IPR010969">
    <property type="entry name" value="Cys_dSase-rel_unknwn_funct"/>
</dbReference>
<evidence type="ECO:0000313" key="8">
    <source>
        <dbReference type="EMBL" id="TEB07044.1"/>
    </source>
</evidence>
<keyword evidence="4 8" id="KW-0808">Transferase</keyword>
<evidence type="ECO:0000256" key="6">
    <source>
        <dbReference type="ARBA" id="ARBA00050776"/>
    </source>
</evidence>
<evidence type="ECO:0000256" key="2">
    <source>
        <dbReference type="ARBA" id="ARBA00010447"/>
    </source>
</evidence>
<dbReference type="Proteomes" id="UP000298324">
    <property type="component" value="Unassembled WGS sequence"/>
</dbReference>
<dbReference type="AlphaFoldDB" id="A0A4Y7RDH3"/>
<evidence type="ECO:0000256" key="5">
    <source>
        <dbReference type="ARBA" id="ARBA00022898"/>
    </source>
</evidence>
<dbReference type="GO" id="GO:0030170">
    <property type="term" value="F:pyridoxal phosphate binding"/>
    <property type="evidence" value="ECO:0007669"/>
    <property type="project" value="InterPro"/>
</dbReference>
<comment type="cofactor">
    <cofactor evidence="1">
        <name>pyridoxal 5'-phosphate</name>
        <dbReference type="ChEBI" id="CHEBI:597326"/>
    </cofactor>
</comment>
<keyword evidence="9" id="KW-1185">Reference proteome</keyword>
<dbReference type="InterPro" id="IPR000192">
    <property type="entry name" value="Aminotrans_V_dom"/>
</dbReference>
<dbReference type="EC" id="2.8.1.7" evidence="3"/>
<dbReference type="NCBIfam" id="TIGR01977">
    <property type="entry name" value="am_tr_V_EF2568"/>
    <property type="match status" value="1"/>
</dbReference>
<sequence>MIYLDNAATSWPKPAAVYREMIRCIKEYGANPGRSGYRMAIRASEKIFECRENLAKLFGITDPLRIAFTSNATEAINLAVKGLLVPGDHVVLSSMEHNAVIRPLKKLETAGVQVSVVKTGPGGKIDSADIAEHIRRNTKLLIATHASNVTGTVNDLASLGRLAKEHKIAFMVDAAQTAGNIPINVERMNIDLLAFPGHKGLLGPQGTGGLYVRAGITLDTLKEGGTGSLSESPDQPDFLPDRYESGTLNTPGIAGLNEGVKFILKTGVDKIQNHERQLTGYMLEGLGEINKVKVYGIEDTEHRTGVISITIDGKDCHEVCGALDEKYDIAARSGLQCAYLAHETIGTQNKGTIRFSTGFFNTVEDIHKAVKAVKEIAGS</sequence>
<evidence type="ECO:0000256" key="4">
    <source>
        <dbReference type="ARBA" id="ARBA00022679"/>
    </source>
</evidence>
<feature type="domain" description="Aminotransferase class V" evidence="7">
    <location>
        <begin position="2"/>
        <end position="367"/>
    </location>
</feature>
<dbReference type="InterPro" id="IPR015422">
    <property type="entry name" value="PyrdxlP-dep_Trfase_small"/>
</dbReference>
<gene>
    <name evidence="8" type="primary">csd_2</name>
    <name evidence="8" type="ORF">Psch_00585</name>
</gene>
<comment type="catalytic activity">
    <reaction evidence="6">
        <text>(sulfur carrier)-H + L-cysteine = (sulfur carrier)-SH + L-alanine</text>
        <dbReference type="Rhea" id="RHEA:43892"/>
        <dbReference type="Rhea" id="RHEA-COMP:14737"/>
        <dbReference type="Rhea" id="RHEA-COMP:14739"/>
        <dbReference type="ChEBI" id="CHEBI:29917"/>
        <dbReference type="ChEBI" id="CHEBI:35235"/>
        <dbReference type="ChEBI" id="CHEBI:57972"/>
        <dbReference type="ChEBI" id="CHEBI:64428"/>
        <dbReference type="EC" id="2.8.1.7"/>
    </reaction>
</comment>
<dbReference type="GO" id="GO:0006534">
    <property type="term" value="P:cysteine metabolic process"/>
    <property type="evidence" value="ECO:0007669"/>
    <property type="project" value="InterPro"/>
</dbReference>
<name>A0A4Y7RDH3_9FIRM</name>
<dbReference type="PANTHER" id="PTHR43586:SF4">
    <property type="entry name" value="ISOPENICILLIN N EPIMERASE"/>
    <property type="match status" value="1"/>
</dbReference>
<dbReference type="RefSeq" id="WP_190239063.1">
    <property type="nucleotide sequence ID" value="NZ_QFGA01000001.1"/>
</dbReference>
<evidence type="ECO:0000256" key="1">
    <source>
        <dbReference type="ARBA" id="ARBA00001933"/>
    </source>
</evidence>
<dbReference type="GO" id="GO:0031071">
    <property type="term" value="F:cysteine desulfurase activity"/>
    <property type="evidence" value="ECO:0007669"/>
    <property type="project" value="UniProtKB-EC"/>
</dbReference>
<keyword evidence="5" id="KW-0663">Pyridoxal phosphate</keyword>
<dbReference type="CDD" id="cd06453">
    <property type="entry name" value="SufS_like"/>
    <property type="match status" value="1"/>
</dbReference>
<dbReference type="PANTHER" id="PTHR43586">
    <property type="entry name" value="CYSTEINE DESULFURASE"/>
    <property type="match status" value="1"/>
</dbReference>
<proteinExistence type="inferred from homology"/>
<reference evidence="8 9" key="1">
    <citation type="journal article" date="2018" name="Environ. Microbiol.">
        <title>Novel energy conservation strategies and behaviour of Pelotomaculum schinkii driving syntrophic propionate catabolism.</title>
        <authorList>
            <person name="Hidalgo-Ahumada C.A.P."/>
            <person name="Nobu M.K."/>
            <person name="Narihiro T."/>
            <person name="Tamaki H."/>
            <person name="Liu W.T."/>
            <person name="Kamagata Y."/>
            <person name="Stams A.J.M."/>
            <person name="Imachi H."/>
            <person name="Sousa D.Z."/>
        </authorList>
    </citation>
    <scope>NUCLEOTIDE SEQUENCE [LARGE SCALE GENOMIC DNA]</scope>
    <source>
        <strain evidence="8 9">HH</strain>
    </source>
</reference>
<dbReference type="InterPro" id="IPR010970">
    <property type="entry name" value="Cys_dSase_SufS"/>
</dbReference>
<comment type="caution">
    <text evidence="8">The sequence shown here is derived from an EMBL/GenBank/DDBJ whole genome shotgun (WGS) entry which is preliminary data.</text>
</comment>
<dbReference type="Pfam" id="PF00266">
    <property type="entry name" value="Aminotran_5"/>
    <property type="match status" value="1"/>
</dbReference>
<dbReference type="PIRSF" id="PIRSF005572">
    <property type="entry name" value="NifS"/>
    <property type="match status" value="1"/>
</dbReference>
<dbReference type="Gene3D" id="3.90.1150.10">
    <property type="entry name" value="Aspartate Aminotransferase, domain 1"/>
    <property type="match status" value="1"/>
</dbReference>
<dbReference type="InterPro" id="IPR015424">
    <property type="entry name" value="PyrdxlP-dep_Trfase"/>
</dbReference>
<comment type="similarity">
    <text evidence="2">Belongs to the class-V pyridoxal-phosphate-dependent aminotransferase family. Csd subfamily.</text>
</comment>
<protein>
    <recommendedName>
        <fullName evidence="3">cysteine desulfurase</fullName>
        <ecNumber evidence="3">2.8.1.7</ecNumber>
    </recommendedName>
</protein>
<evidence type="ECO:0000259" key="7">
    <source>
        <dbReference type="Pfam" id="PF00266"/>
    </source>
</evidence>
<dbReference type="Gene3D" id="3.40.640.10">
    <property type="entry name" value="Type I PLP-dependent aspartate aminotransferase-like (Major domain)"/>
    <property type="match status" value="1"/>
</dbReference>
<accession>A0A4Y7RDH3</accession>
<dbReference type="EMBL" id="QFGA01000001">
    <property type="protein sequence ID" value="TEB07044.1"/>
    <property type="molecule type" value="Genomic_DNA"/>
</dbReference>
<evidence type="ECO:0000256" key="3">
    <source>
        <dbReference type="ARBA" id="ARBA00012239"/>
    </source>
</evidence>